<reference evidence="1 2" key="2">
    <citation type="journal article" date="2024" name="Int. J. Syst. Evol. Microbiol.">
        <title>Promethearchaeum syntrophicum gen. nov., sp. nov., an anaerobic, obligately syntrophic archaeon, the first isolate of the lineage 'Asgard' archaea, and proposal of the new archaeal phylum Promethearchaeota phyl. nov. and kingdom Promethearchaeati regn. nov.</title>
        <authorList>
            <person name="Imachi H."/>
            <person name="Nobu M.K."/>
            <person name="Kato S."/>
            <person name="Takaki Y."/>
            <person name="Miyazaki M."/>
            <person name="Miyata M."/>
            <person name="Ogawara M."/>
            <person name="Saito Y."/>
            <person name="Sakai S."/>
            <person name="Tahara Y.O."/>
            <person name="Takano Y."/>
            <person name="Tasumi E."/>
            <person name="Uematsu K."/>
            <person name="Yoshimura T."/>
            <person name="Itoh T."/>
            <person name="Ohkuma M."/>
            <person name="Takai K."/>
        </authorList>
    </citation>
    <scope>NUCLEOTIDE SEQUENCE [LARGE SCALE GENOMIC DNA]</scope>
    <source>
        <strain evidence="1 2">MK-D1</strain>
    </source>
</reference>
<dbReference type="AlphaFoldDB" id="A0A5B9DD18"/>
<proteinExistence type="evidence at protein level"/>
<accession>A0A5B9DD18</accession>
<sequence length="113" mass="12282">MSSKEELAPKLESIMSEISVCEGLVLAKNNGDVLIGQTLTEMDHNSIAKSVSKMFKTKIDALNKGNLLEMTLGMDEGFLIAVKNNDLMVLGFLGPDGRSSVGLLLRQLKNIMK</sequence>
<dbReference type="EMBL" id="CP042905">
    <property type="protein sequence ID" value="QEE16663.1"/>
    <property type="molecule type" value="Genomic_DNA"/>
</dbReference>
<name>A0A5B9DD18_9ARCH</name>
<organism evidence="1 2">
    <name type="scientific">Promethearchaeum syntrophicum</name>
    <dbReference type="NCBI Taxonomy" id="2594042"/>
    <lineage>
        <taxon>Archaea</taxon>
        <taxon>Promethearchaeati</taxon>
        <taxon>Promethearchaeota</taxon>
        <taxon>Promethearchaeia</taxon>
        <taxon>Promethearchaeales</taxon>
        <taxon>Promethearchaeaceae</taxon>
        <taxon>Promethearchaeum</taxon>
    </lineage>
</organism>
<reference evidence="3" key="3">
    <citation type="submission" date="2024-09" db="PDB data bank">
        <title>Roadblock domain protein from Asgard archaea.</title>
        <authorList>
            <person name="Ponlachantra K."/>
            <person name="Robinson R.C."/>
        </authorList>
    </citation>
    <scope>X-RAY CRYSTALLOGRAPHY (1.79 ANGSTROMS)</scope>
</reference>
<dbReference type="Proteomes" id="UP000321408">
    <property type="component" value="Chromosome"/>
</dbReference>
<evidence type="ECO:0007829" key="3">
    <source>
        <dbReference type="PDB" id="9JQ8"/>
    </source>
</evidence>
<evidence type="ECO:0000313" key="1">
    <source>
        <dbReference type="EMBL" id="QEE16663.1"/>
    </source>
</evidence>
<gene>
    <name evidence="1" type="ORF">DSAG12_02493</name>
</gene>
<evidence type="ECO:0008006" key="4">
    <source>
        <dbReference type="Google" id="ProtNLM"/>
    </source>
</evidence>
<dbReference type="RefSeq" id="WP_147663579.1">
    <property type="nucleotide sequence ID" value="NZ_CP042905.2"/>
</dbReference>
<dbReference type="GeneID" id="41330477"/>
<evidence type="ECO:0000313" key="2">
    <source>
        <dbReference type="Proteomes" id="UP000321408"/>
    </source>
</evidence>
<dbReference type="SMR" id="A0A5B9DD18"/>
<dbReference type="PDB" id="9JQ8">
    <property type="method" value="X-ray"/>
    <property type="resolution" value="1.79 A"/>
    <property type="chains" value="A/B=1-113"/>
</dbReference>
<keyword evidence="3" id="KW-0002">3D-structure</keyword>
<reference evidence="1 2" key="1">
    <citation type="journal article" date="2020" name="Nature">
        <title>Isolation of an archaeon at the prokaryote-eukaryote interface.</title>
        <authorList>
            <person name="Imachi H."/>
            <person name="Nobu M.K."/>
            <person name="Nakahara N."/>
            <person name="Morono Y."/>
            <person name="Ogawara M."/>
            <person name="Takaki Y."/>
            <person name="Takano Y."/>
            <person name="Uematsu K."/>
            <person name="Ikuta T."/>
            <person name="Ito M."/>
            <person name="Matsui Y."/>
            <person name="Miyazaki M."/>
            <person name="Murata K."/>
            <person name="Saito Y."/>
            <person name="Sakai S."/>
            <person name="Song C."/>
            <person name="Tasumi E."/>
            <person name="Yamanaka Y."/>
            <person name="Yamaguchi T."/>
            <person name="Kamagata Y."/>
            <person name="Tamaki H."/>
            <person name="Takai K."/>
        </authorList>
    </citation>
    <scope>NUCLEOTIDE SEQUENCE [LARGE SCALE GENOMIC DNA]</scope>
    <source>
        <strain evidence="1 2">MK-D1</strain>
    </source>
</reference>
<protein>
    <recommendedName>
        <fullName evidence="4">Roadblock/LC7 domain protein</fullName>
    </recommendedName>
</protein>
<keyword evidence="2" id="KW-1185">Reference proteome</keyword>
<dbReference type="KEGG" id="psyt:DSAG12_02493"/>